<protein>
    <recommendedName>
        <fullName evidence="6">CHY-type domain-containing protein</fullName>
    </recommendedName>
</protein>
<dbReference type="Pfam" id="PF05495">
    <property type="entry name" value="zf-CHY"/>
    <property type="match status" value="1"/>
</dbReference>
<reference evidence="7" key="2">
    <citation type="submission" date="2021-08" db="EMBL/GenBank/DDBJ databases">
        <authorList>
            <person name="Gostincar C."/>
            <person name="Sun X."/>
            <person name="Song Z."/>
            <person name="Gunde-Cimerman N."/>
        </authorList>
    </citation>
    <scope>NUCLEOTIDE SEQUENCE</scope>
    <source>
        <strain evidence="7">EXF-9298</strain>
    </source>
</reference>
<sequence length="688" mass="77133">KAGGVDGSDAAAPRRQYEPQVDRSKVVGRPTPKTEKEDPRVFQMGQLRRRFAPTEETLGDATLLKFKLAPSDPDFPFDLPFLECSLTIPSSYPQAKPSLRITNPEMPRGFQLNVERGFDQIVVDSANTTLLGVFNRLDKQLETLLSGDKADTVKIIRNTPRAEPQTQPPPAARAPNPQQELTTRSTENTPSFTTEQKLQAEKKRQTDIRQLVARLGRLPGFIQSPDDVSFTIPFEPTKKNMLPEALRNQKSIRLVVPQLYNLHLPRIEINGNHDAAARVLEQSFQERVKSETGLNLLAHINYLTQHAHTMSIDRVPTNVPEAQEKFEEPPRAEIVVPSPAQPPSAVVDQASDKAHIHVIPRPPEWNKDGPDGWSSDNSYSYDSGDETEEEDAGQSEEPTASASGLAERGIMLSFPNLELYGCELLELVSLSITVKCERCKDLLDVQRLRNNTKGDVTGMRDEICKKCANTLAIGFRADLIHQNSVRAGYLDLDGCTVVDMLPSNFIPTCSECSTSYPAPGVIGVRGDSILAICRECHRKMSFRIPETKFLHVSTASVRASRAPTRRKVKENLGIVAGQELPRRGRCTHYAKSYRWFRFSCCSKVYPCDRCHDEMETHPNEHANRMICGYCSREQNYRPDDCHFCRSSLIARVGHGFWEGGKGTRDKTRMSRKDPRKYKRRPGTKVGGS</sequence>
<feature type="compositionally biased region" description="Low complexity" evidence="5">
    <location>
        <begin position="371"/>
        <end position="382"/>
    </location>
</feature>
<feature type="domain" description="CHY-type" evidence="6">
    <location>
        <begin position="579"/>
        <end position="646"/>
    </location>
</feature>
<dbReference type="InterPro" id="IPR037274">
    <property type="entry name" value="Znf_CHY_sf"/>
</dbReference>
<keyword evidence="3" id="KW-0862">Zinc</keyword>
<dbReference type="EMBL" id="JAHFXS010002199">
    <property type="protein sequence ID" value="KAG9973455.1"/>
    <property type="molecule type" value="Genomic_DNA"/>
</dbReference>
<feature type="compositionally biased region" description="Low complexity" evidence="5">
    <location>
        <begin position="335"/>
        <end position="347"/>
    </location>
</feature>
<proteinExistence type="predicted"/>
<feature type="compositionally biased region" description="Polar residues" evidence="5">
    <location>
        <begin position="181"/>
        <end position="197"/>
    </location>
</feature>
<feature type="region of interest" description="Disordered" evidence="5">
    <location>
        <begin position="159"/>
        <end position="203"/>
    </location>
</feature>
<evidence type="ECO:0000256" key="3">
    <source>
        <dbReference type="ARBA" id="ARBA00022833"/>
    </source>
</evidence>
<name>A0A9P8JR16_AURME</name>
<reference evidence="7" key="1">
    <citation type="journal article" date="2021" name="J Fungi (Basel)">
        <title>Virulence traits and population genomics of the black yeast Aureobasidium melanogenum.</title>
        <authorList>
            <person name="Cernosa A."/>
            <person name="Sun X."/>
            <person name="Gostincar C."/>
            <person name="Fang C."/>
            <person name="Gunde-Cimerman N."/>
            <person name="Song Z."/>
        </authorList>
    </citation>
    <scope>NUCLEOTIDE SEQUENCE</scope>
    <source>
        <strain evidence="7">EXF-9298</strain>
    </source>
</reference>
<dbReference type="Proteomes" id="UP000729357">
    <property type="component" value="Unassembled WGS sequence"/>
</dbReference>
<keyword evidence="8" id="KW-1185">Reference proteome</keyword>
<dbReference type="SUPFAM" id="SSF161219">
    <property type="entry name" value="CHY zinc finger-like"/>
    <property type="match status" value="1"/>
</dbReference>
<evidence type="ECO:0000313" key="7">
    <source>
        <dbReference type="EMBL" id="KAG9973455.1"/>
    </source>
</evidence>
<keyword evidence="1" id="KW-0479">Metal-binding</keyword>
<accession>A0A9P8JR16</accession>
<evidence type="ECO:0000256" key="1">
    <source>
        <dbReference type="ARBA" id="ARBA00022723"/>
    </source>
</evidence>
<evidence type="ECO:0000313" key="8">
    <source>
        <dbReference type="Proteomes" id="UP000729357"/>
    </source>
</evidence>
<feature type="non-terminal residue" evidence="7">
    <location>
        <position position="688"/>
    </location>
</feature>
<feature type="compositionally biased region" description="Basic and acidic residues" evidence="5">
    <location>
        <begin position="15"/>
        <end position="25"/>
    </location>
</feature>
<feature type="compositionally biased region" description="Basic residues" evidence="5">
    <location>
        <begin position="673"/>
        <end position="682"/>
    </location>
</feature>
<feature type="region of interest" description="Disordered" evidence="5">
    <location>
        <begin position="324"/>
        <end position="404"/>
    </location>
</feature>
<gene>
    <name evidence="7" type="ORF">KCU98_g12624</name>
</gene>
<evidence type="ECO:0000259" key="6">
    <source>
        <dbReference type="PROSITE" id="PS51266"/>
    </source>
</evidence>
<dbReference type="AlphaFoldDB" id="A0A9P8JR16"/>
<keyword evidence="2 4" id="KW-0863">Zinc-finger</keyword>
<feature type="compositionally biased region" description="Basic and acidic residues" evidence="5">
    <location>
        <begin position="661"/>
        <end position="672"/>
    </location>
</feature>
<organism evidence="7 8">
    <name type="scientific">Aureobasidium melanogenum</name>
    <name type="common">Aureobasidium pullulans var. melanogenum</name>
    <dbReference type="NCBI Taxonomy" id="46634"/>
    <lineage>
        <taxon>Eukaryota</taxon>
        <taxon>Fungi</taxon>
        <taxon>Dikarya</taxon>
        <taxon>Ascomycota</taxon>
        <taxon>Pezizomycotina</taxon>
        <taxon>Dothideomycetes</taxon>
        <taxon>Dothideomycetidae</taxon>
        <taxon>Dothideales</taxon>
        <taxon>Saccotheciaceae</taxon>
        <taxon>Aureobasidium</taxon>
    </lineage>
</organism>
<feature type="compositionally biased region" description="Acidic residues" evidence="5">
    <location>
        <begin position="383"/>
        <end position="394"/>
    </location>
</feature>
<evidence type="ECO:0000256" key="5">
    <source>
        <dbReference type="SAM" id="MobiDB-lite"/>
    </source>
</evidence>
<feature type="non-terminal residue" evidence="7">
    <location>
        <position position="1"/>
    </location>
</feature>
<dbReference type="GO" id="GO:0008270">
    <property type="term" value="F:zinc ion binding"/>
    <property type="evidence" value="ECO:0007669"/>
    <property type="project" value="UniProtKB-KW"/>
</dbReference>
<evidence type="ECO:0000256" key="4">
    <source>
        <dbReference type="PROSITE-ProRule" id="PRU00601"/>
    </source>
</evidence>
<feature type="region of interest" description="Disordered" evidence="5">
    <location>
        <begin position="1"/>
        <end position="40"/>
    </location>
</feature>
<comment type="caution">
    <text evidence="7">The sequence shown here is derived from an EMBL/GenBank/DDBJ whole genome shotgun (WGS) entry which is preliminary data.</text>
</comment>
<evidence type="ECO:0000256" key="2">
    <source>
        <dbReference type="ARBA" id="ARBA00022771"/>
    </source>
</evidence>
<dbReference type="InterPro" id="IPR008913">
    <property type="entry name" value="Znf_CHY"/>
</dbReference>
<feature type="region of interest" description="Disordered" evidence="5">
    <location>
        <begin position="660"/>
        <end position="688"/>
    </location>
</feature>
<dbReference type="PROSITE" id="PS51266">
    <property type="entry name" value="ZF_CHY"/>
    <property type="match status" value="1"/>
</dbReference>